<feature type="compositionally biased region" description="Basic residues" evidence="1">
    <location>
        <begin position="53"/>
        <end position="69"/>
    </location>
</feature>
<organism evidence="2 3">
    <name type="scientific">Vigna unguiculata</name>
    <name type="common">Cowpea</name>
    <dbReference type="NCBI Taxonomy" id="3917"/>
    <lineage>
        <taxon>Eukaryota</taxon>
        <taxon>Viridiplantae</taxon>
        <taxon>Streptophyta</taxon>
        <taxon>Embryophyta</taxon>
        <taxon>Tracheophyta</taxon>
        <taxon>Spermatophyta</taxon>
        <taxon>Magnoliopsida</taxon>
        <taxon>eudicotyledons</taxon>
        <taxon>Gunneridae</taxon>
        <taxon>Pentapetalae</taxon>
        <taxon>rosids</taxon>
        <taxon>fabids</taxon>
        <taxon>Fabales</taxon>
        <taxon>Fabaceae</taxon>
        <taxon>Papilionoideae</taxon>
        <taxon>50 kb inversion clade</taxon>
        <taxon>NPAAA clade</taxon>
        <taxon>indigoferoid/millettioid clade</taxon>
        <taxon>Phaseoleae</taxon>
        <taxon>Vigna</taxon>
    </lineage>
</organism>
<gene>
    <name evidence="2" type="ORF">DEO72_LG2g4155</name>
</gene>
<evidence type="ECO:0000256" key="1">
    <source>
        <dbReference type="SAM" id="MobiDB-lite"/>
    </source>
</evidence>
<dbReference type="EMBL" id="CP039346">
    <property type="protein sequence ID" value="QCD83808.1"/>
    <property type="molecule type" value="Genomic_DNA"/>
</dbReference>
<feature type="compositionally biased region" description="Low complexity" evidence="1">
    <location>
        <begin position="41"/>
        <end position="52"/>
    </location>
</feature>
<evidence type="ECO:0000313" key="3">
    <source>
        <dbReference type="Proteomes" id="UP000501690"/>
    </source>
</evidence>
<dbReference type="Proteomes" id="UP000501690">
    <property type="component" value="Linkage Group LG2"/>
</dbReference>
<protein>
    <submittedName>
        <fullName evidence="2">Uncharacterized protein</fullName>
    </submittedName>
</protein>
<keyword evidence="3" id="KW-1185">Reference proteome</keyword>
<reference evidence="2 3" key="1">
    <citation type="submission" date="2019-04" db="EMBL/GenBank/DDBJ databases">
        <title>An improved genome assembly and genetic linkage map for asparagus bean, Vigna unguiculata ssp. sesquipedialis.</title>
        <authorList>
            <person name="Xia Q."/>
            <person name="Zhang R."/>
            <person name="Dong Y."/>
        </authorList>
    </citation>
    <scope>NUCLEOTIDE SEQUENCE [LARGE SCALE GENOMIC DNA]</scope>
    <source>
        <tissue evidence="2">Leaf</tissue>
    </source>
</reference>
<evidence type="ECO:0000313" key="2">
    <source>
        <dbReference type="EMBL" id="QCD83808.1"/>
    </source>
</evidence>
<accession>A0A4D6L5N2</accession>
<dbReference type="AlphaFoldDB" id="A0A4D6L5N2"/>
<proteinExistence type="predicted"/>
<feature type="region of interest" description="Disordered" evidence="1">
    <location>
        <begin position="37"/>
        <end position="82"/>
    </location>
</feature>
<sequence>MIASLSSSRLFSAITYPPPKAPLATTNHAGHHVAVGHTRFSSTESTTSVATTRKQRPRPPRKQQSHRRTAIGGRFRPPRPPRRQLLPLITYLDWRKPYRSIAFN</sequence>
<name>A0A4D6L5N2_VIGUN</name>